<evidence type="ECO:0000256" key="7">
    <source>
        <dbReference type="SAM" id="MobiDB-lite"/>
    </source>
</evidence>
<accession>A0A1W1W4V9</accession>
<organism evidence="9 10">
    <name type="scientific">Hymenobacter roseosalivarius DSM 11622</name>
    <dbReference type="NCBI Taxonomy" id="645990"/>
    <lineage>
        <taxon>Bacteria</taxon>
        <taxon>Pseudomonadati</taxon>
        <taxon>Bacteroidota</taxon>
        <taxon>Cytophagia</taxon>
        <taxon>Cytophagales</taxon>
        <taxon>Hymenobacteraceae</taxon>
        <taxon>Hymenobacter</taxon>
    </lineage>
</organism>
<dbReference type="PRINTS" id="PR00162">
    <property type="entry name" value="RIESKE"/>
</dbReference>
<evidence type="ECO:0000256" key="5">
    <source>
        <dbReference type="ARBA" id="ARBA00023157"/>
    </source>
</evidence>
<dbReference type="PROSITE" id="PS51257">
    <property type="entry name" value="PROKAR_LIPOPROTEIN"/>
    <property type="match status" value="1"/>
</dbReference>
<comment type="cofactor">
    <cofactor evidence="6">
        <name>[2Fe-2S] cluster</name>
        <dbReference type="ChEBI" id="CHEBI:190135"/>
    </cofactor>
</comment>
<dbReference type="GO" id="GO:0051537">
    <property type="term" value="F:2 iron, 2 sulfur cluster binding"/>
    <property type="evidence" value="ECO:0007669"/>
    <property type="project" value="UniProtKB-KW"/>
</dbReference>
<dbReference type="InterPro" id="IPR017941">
    <property type="entry name" value="Rieske_2Fe-2S"/>
</dbReference>
<feature type="domain" description="Rieske" evidence="8">
    <location>
        <begin position="65"/>
        <end position="144"/>
    </location>
</feature>
<reference evidence="9 10" key="1">
    <citation type="submission" date="2017-04" db="EMBL/GenBank/DDBJ databases">
        <authorList>
            <person name="Afonso C.L."/>
            <person name="Miller P.J."/>
            <person name="Scott M.A."/>
            <person name="Spackman E."/>
            <person name="Goraichik I."/>
            <person name="Dimitrov K.M."/>
            <person name="Suarez D.L."/>
            <person name="Swayne D.E."/>
        </authorList>
    </citation>
    <scope>NUCLEOTIDE SEQUENCE [LARGE SCALE GENOMIC DNA]</scope>
    <source>
        <strain evidence="9 10">DSM 11622</strain>
    </source>
</reference>
<keyword evidence="1" id="KW-0001">2Fe-2S</keyword>
<evidence type="ECO:0000313" key="10">
    <source>
        <dbReference type="Proteomes" id="UP000192266"/>
    </source>
</evidence>
<dbReference type="InterPro" id="IPR014349">
    <property type="entry name" value="Rieske_Fe-S_prot"/>
</dbReference>
<dbReference type="PROSITE" id="PS51296">
    <property type="entry name" value="RIESKE"/>
    <property type="match status" value="1"/>
</dbReference>
<evidence type="ECO:0000256" key="1">
    <source>
        <dbReference type="ARBA" id="ARBA00022714"/>
    </source>
</evidence>
<evidence type="ECO:0000256" key="6">
    <source>
        <dbReference type="ARBA" id="ARBA00034078"/>
    </source>
</evidence>
<evidence type="ECO:0000256" key="3">
    <source>
        <dbReference type="ARBA" id="ARBA00023004"/>
    </source>
</evidence>
<dbReference type="RefSeq" id="WP_084447905.1">
    <property type="nucleotide sequence ID" value="NZ_FWWW01000104.1"/>
</dbReference>
<dbReference type="InterPro" id="IPR005805">
    <property type="entry name" value="Rieske_Fe-S_prot_C"/>
</dbReference>
<dbReference type="GO" id="GO:0016020">
    <property type="term" value="C:membrane"/>
    <property type="evidence" value="ECO:0007669"/>
    <property type="project" value="InterPro"/>
</dbReference>
<dbReference type="SUPFAM" id="SSF50022">
    <property type="entry name" value="ISP domain"/>
    <property type="match status" value="1"/>
</dbReference>
<dbReference type="PANTHER" id="PTHR10134">
    <property type="entry name" value="CYTOCHROME B-C1 COMPLEX SUBUNIT RIESKE, MITOCHONDRIAL"/>
    <property type="match status" value="1"/>
</dbReference>
<keyword evidence="2" id="KW-0479">Metal-binding</keyword>
<dbReference type="GO" id="GO:0046872">
    <property type="term" value="F:metal ion binding"/>
    <property type="evidence" value="ECO:0007669"/>
    <property type="project" value="UniProtKB-KW"/>
</dbReference>
<dbReference type="Proteomes" id="UP000192266">
    <property type="component" value="Unassembled WGS sequence"/>
</dbReference>
<name>A0A1W1W4V9_9BACT</name>
<dbReference type="STRING" id="645990.SAMN00120144_1307"/>
<keyword evidence="5" id="KW-1015">Disulfide bond</keyword>
<keyword evidence="4" id="KW-0411">Iron-sulfur</keyword>
<dbReference type="AlphaFoldDB" id="A0A1W1W4V9"/>
<evidence type="ECO:0000313" key="9">
    <source>
        <dbReference type="EMBL" id="SMC00553.1"/>
    </source>
</evidence>
<keyword evidence="10" id="KW-1185">Reference proteome</keyword>
<protein>
    <submittedName>
        <fullName evidence="9">Rieske [2Fe-2S] domain protein</fullName>
    </submittedName>
</protein>
<dbReference type="Gene3D" id="2.102.10.10">
    <property type="entry name" value="Rieske [2Fe-2S] iron-sulphur domain"/>
    <property type="match status" value="1"/>
</dbReference>
<dbReference type="InterPro" id="IPR036922">
    <property type="entry name" value="Rieske_2Fe-2S_sf"/>
</dbReference>
<evidence type="ECO:0000256" key="2">
    <source>
        <dbReference type="ARBA" id="ARBA00022723"/>
    </source>
</evidence>
<keyword evidence="3" id="KW-0408">Iron</keyword>
<dbReference type="EMBL" id="FWWW01000104">
    <property type="protein sequence ID" value="SMC00553.1"/>
    <property type="molecule type" value="Genomic_DNA"/>
</dbReference>
<dbReference type="OrthoDB" id="165343at2"/>
<dbReference type="Pfam" id="PF00355">
    <property type="entry name" value="Rieske"/>
    <property type="match status" value="1"/>
</dbReference>
<evidence type="ECO:0000259" key="8">
    <source>
        <dbReference type="PROSITE" id="PS51296"/>
    </source>
</evidence>
<evidence type="ECO:0000256" key="4">
    <source>
        <dbReference type="ARBA" id="ARBA00023014"/>
    </source>
</evidence>
<sequence length="147" mass="15482">MDRKEFLLLAGGGFLVTSCEKSDEKPQTPASTPTPTAPGTSPVTTYLTADLTQELLTVGSNKQDAGKRAFVQRTAAGNTPSAFKHFSLTCTHAACLVSHQAANGEFHCPCHGSRFSADGMVLNGPAARPLEQYVLSIQGTTLLIKSS</sequence>
<feature type="compositionally biased region" description="Low complexity" evidence="7">
    <location>
        <begin position="27"/>
        <end position="44"/>
    </location>
</feature>
<proteinExistence type="predicted"/>
<feature type="region of interest" description="Disordered" evidence="7">
    <location>
        <begin position="19"/>
        <end position="44"/>
    </location>
</feature>
<gene>
    <name evidence="9" type="ORF">SAMN00120144_1307</name>
</gene>